<dbReference type="PANTHER" id="PTHR34047:SF8">
    <property type="entry name" value="PROTEIN YKFC"/>
    <property type="match status" value="1"/>
</dbReference>
<dbReference type="Pfam" id="PF00078">
    <property type="entry name" value="RVT_1"/>
    <property type="match status" value="1"/>
</dbReference>
<sequence>MQNALKAEIKRLASRAFKRAAKQARVEASHRRKFEKRTGVAAGLPTPSVTSHPHRHFDPRYCARNANFLAKTLWHKVLTYSYDPLCAAEHLLPKPDGSTRPVMAFSIPDAALANVVLRRTRDRNLKRLSPASFAYHPDKNVFDAVLSLREFAHDGRLFAVQIDFEKYFDLIPTRYIEAKLDDANEISLTPHEKHIFNRFLRHRSRLASDYATGPEKRRHKGTPQGSSVSLLLANLANDDLDTALSTEAGKFVRFADDVVALCSTYEQAQQLEACFHRHCDASGLKINEAKSPGIAIIANTQQEMRTYGHFDYLGYRFSTSGLSVTNKAARRIKSRVSRLTHIYLNQYLLAGFNTSRTSVTSPVYDWDLLGLIYELRNSLYGGLSEEELRSFVEGGRRLTSMKGLMGFYCLIDEPATMREIDGWMLSTVRRAMAHRNRRLGTLHGVSCPTPSNRQLATGEWLDVRAWRDDEPPPDARMPSLVRGWRAARKHYFTFGLEDVQAPDYNRYSDIGSLFDY</sequence>
<reference evidence="4" key="1">
    <citation type="submission" date="2016-11" db="EMBL/GenBank/DDBJ databases">
        <authorList>
            <person name="Varghese N."/>
            <person name="Submissions S."/>
        </authorList>
    </citation>
    <scope>NUCLEOTIDE SEQUENCE [LARGE SCALE GENOMIC DNA]</scope>
    <source>
        <strain evidence="4">DSM 29440</strain>
    </source>
</reference>
<keyword evidence="3" id="KW-0808">Transferase</keyword>
<dbReference type="InterPro" id="IPR043502">
    <property type="entry name" value="DNA/RNA_pol_sf"/>
</dbReference>
<dbReference type="SUPFAM" id="SSF56672">
    <property type="entry name" value="DNA/RNA polymerases"/>
    <property type="match status" value="1"/>
</dbReference>
<keyword evidence="4" id="KW-1185">Reference proteome</keyword>
<dbReference type="GO" id="GO:0003964">
    <property type="term" value="F:RNA-directed DNA polymerase activity"/>
    <property type="evidence" value="ECO:0007669"/>
    <property type="project" value="UniProtKB-KW"/>
</dbReference>
<gene>
    <name evidence="3" type="ORF">SAMN05444002_2088</name>
</gene>
<accession>A0A1N6FZJ9</accession>
<evidence type="ECO:0000313" key="3">
    <source>
        <dbReference type="EMBL" id="SIO00735.1"/>
    </source>
</evidence>
<evidence type="ECO:0000313" key="4">
    <source>
        <dbReference type="Proteomes" id="UP000184932"/>
    </source>
</evidence>
<dbReference type="EMBL" id="FSRL01000001">
    <property type="protein sequence ID" value="SIO00735.1"/>
    <property type="molecule type" value="Genomic_DNA"/>
</dbReference>
<evidence type="ECO:0000256" key="1">
    <source>
        <dbReference type="ARBA" id="ARBA00034120"/>
    </source>
</evidence>
<dbReference type="InterPro" id="IPR000477">
    <property type="entry name" value="RT_dom"/>
</dbReference>
<protein>
    <submittedName>
        <fullName evidence="3">Retron-type reverse transcriptase</fullName>
    </submittedName>
</protein>
<dbReference type="InterPro" id="IPR051083">
    <property type="entry name" value="GrpII_Intron_Splice-Mob/Def"/>
</dbReference>
<proteinExistence type="inferred from homology"/>
<dbReference type="AlphaFoldDB" id="A0A1N6FZJ9"/>
<name>A0A1N6FZJ9_9RHOB</name>
<organism evidence="3 4">
    <name type="scientific">Vannielia litorea</name>
    <dbReference type="NCBI Taxonomy" id="1217970"/>
    <lineage>
        <taxon>Bacteria</taxon>
        <taxon>Pseudomonadati</taxon>
        <taxon>Pseudomonadota</taxon>
        <taxon>Alphaproteobacteria</taxon>
        <taxon>Rhodobacterales</taxon>
        <taxon>Paracoccaceae</taxon>
        <taxon>Vannielia</taxon>
    </lineage>
</organism>
<comment type="similarity">
    <text evidence="1">Belongs to the bacterial reverse transcriptase family.</text>
</comment>
<keyword evidence="3" id="KW-0548">Nucleotidyltransferase</keyword>
<dbReference type="Proteomes" id="UP000184932">
    <property type="component" value="Unassembled WGS sequence"/>
</dbReference>
<evidence type="ECO:0000259" key="2">
    <source>
        <dbReference type="PROSITE" id="PS50878"/>
    </source>
</evidence>
<keyword evidence="3" id="KW-0695">RNA-directed DNA polymerase</keyword>
<dbReference type="PROSITE" id="PS50878">
    <property type="entry name" value="RT_POL"/>
    <property type="match status" value="1"/>
</dbReference>
<dbReference type="RefSeq" id="WP_084192987.1">
    <property type="nucleotide sequence ID" value="NZ_FSRL01000001.1"/>
</dbReference>
<dbReference type="PANTHER" id="PTHR34047">
    <property type="entry name" value="NUCLEAR INTRON MATURASE 1, MITOCHONDRIAL-RELATED"/>
    <property type="match status" value="1"/>
</dbReference>
<dbReference type="OrthoDB" id="9793236at2"/>
<feature type="domain" description="Reverse transcriptase" evidence="2">
    <location>
        <begin position="73"/>
        <end position="317"/>
    </location>
</feature>